<keyword evidence="2" id="KW-1185">Reference proteome</keyword>
<reference evidence="1 2" key="1">
    <citation type="submission" date="2023-11" db="EMBL/GenBank/DDBJ databases">
        <authorList>
            <person name="Hedman E."/>
            <person name="Englund M."/>
            <person name="Stromberg M."/>
            <person name="Nyberg Akerstrom W."/>
            <person name="Nylinder S."/>
            <person name="Jareborg N."/>
            <person name="Kallberg Y."/>
            <person name="Kronander E."/>
        </authorList>
    </citation>
    <scope>NUCLEOTIDE SEQUENCE [LARGE SCALE GENOMIC DNA]</scope>
</reference>
<name>A0AAV1M2H2_9NEOP</name>
<dbReference type="EMBL" id="CAVLGL010000137">
    <property type="protein sequence ID" value="CAK1601851.1"/>
    <property type="molecule type" value="Genomic_DNA"/>
</dbReference>
<sequence length="100" mass="11560">MPIDTNIYTRLKIKYTDALSPPSTKIEYLVSSKKDLRFSAITIRNTAALSCYFRLVFCEVPATTIKWHGFSTYIYVRHYYLKITDNRLKTGALTTIVQAK</sequence>
<evidence type="ECO:0000313" key="1">
    <source>
        <dbReference type="EMBL" id="CAK1601851.1"/>
    </source>
</evidence>
<comment type="caution">
    <text evidence="1">The sequence shown here is derived from an EMBL/GenBank/DDBJ whole genome shotgun (WGS) entry which is preliminary data.</text>
</comment>
<protein>
    <submittedName>
        <fullName evidence="1">Uncharacterized protein</fullName>
    </submittedName>
</protein>
<evidence type="ECO:0000313" key="2">
    <source>
        <dbReference type="Proteomes" id="UP001314205"/>
    </source>
</evidence>
<dbReference type="AlphaFoldDB" id="A0AAV1M2H2"/>
<dbReference type="Proteomes" id="UP001314205">
    <property type="component" value="Unassembled WGS sequence"/>
</dbReference>
<gene>
    <name evidence="1" type="ORF">PARMNEM_LOCUS20432</name>
</gene>
<proteinExistence type="predicted"/>
<accession>A0AAV1M2H2</accession>
<organism evidence="1 2">
    <name type="scientific">Parnassius mnemosyne</name>
    <name type="common">clouded apollo</name>
    <dbReference type="NCBI Taxonomy" id="213953"/>
    <lineage>
        <taxon>Eukaryota</taxon>
        <taxon>Metazoa</taxon>
        <taxon>Ecdysozoa</taxon>
        <taxon>Arthropoda</taxon>
        <taxon>Hexapoda</taxon>
        <taxon>Insecta</taxon>
        <taxon>Pterygota</taxon>
        <taxon>Neoptera</taxon>
        <taxon>Endopterygota</taxon>
        <taxon>Lepidoptera</taxon>
        <taxon>Glossata</taxon>
        <taxon>Ditrysia</taxon>
        <taxon>Papilionoidea</taxon>
        <taxon>Papilionidae</taxon>
        <taxon>Parnassiinae</taxon>
        <taxon>Parnassini</taxon>
        <taxon>Parnassius</taxon>
        <taxon>Driopa</taxon>
    </lineage>
</organism>